<dbReference type="EMBL" id="BAABRU010000019">
    <property type="protein sequence ID" value="GAA5530487.1"/>
    <property type="molecule type" value="Genomic_DNA"/>
</dbReference>
<dbReference type="InterPro" id="IPR008984">
    <property type="entry name" value="SMAD_FHA_dom_sf"/>
</dbReference>
<feature type="transmembrane region" description="Helical" evidence="1">
    <location>
        <begin position="54"/>
        <end position="73"/>
    </location>
</feature>
<reference evidence="3 4" key="1">
    <citation type="submission" date="2024-02" db="EMBL/GenBank/DDBJ databases">
        <title>Herpetosiphon gulosus NBRC 112829.</title>
        <authorList>
            <person name="Ichikawa N."/>
            <person name="Katano-Makiyama Y."/>
            <person name="Hidaka K."/>
        </authorList>
    </citation>
    <scope>NUCLEOTIDE SEQUENCE [LARGE SCALE GENOMIC DNA]</scope>
    <source>
        <strain evidence="3 4">NBRC 112829</strain>
    </source>
</reference>
<organism evidence="3 4">
    <name type="scientific">Herpetosiphon gulosus</name>
    <dbReference type="NCBI Taxonomy" id="1973496"/>
    <lineage>
        <taxon>Bacteria</taxon>
        <taxon>Bacillati</taxon>
        <taxon>Chloroflexota</taxon>
        <taxon>Chloroflexia</taxon>
        <taxon>Herpetosiphonales</taxon>
        <taxon>Herpetosiphonaceae</taxon>
        <taxon>Herpetosiphon</taxon>
    </lineage>
</organism>
<sequence>MTNFEFWQKVKEMGQITYDWWYPTIALPALIWAVSVLFLAIFAARKIKKVHNRFLTLFLSTIPVLLIFPSAYITQALGSALNRVGYTLPENVNDFASNDALVLGNYLNAFGLWGVLGITFTLPLILSSLSRSEVPVISPAIRNATKTITNIATRAFGRRGGAGGGGRINAPYGSITINNGSRKGSIEALRPDFTIGGKGDIQVSDVIVSRTHAKFVLEDNQIAVIDLGSTNGTFLVRDGQGFMLDSQPVPLEHGDMLYLGDPNQDNAVEMVFEFNTGA</sequence>
<comment type="caution">
    <text evidence="3">The sequence shown here is derived from an EMBL/GenBank/DDBJ whole genome shotgun (WGS) entry which is preliminary data.</text>
</comment>
<dbReference type="Proteomes" id="UP001428290">
    <property type="component" value="Unassembled WGS sequence"/>
</dbReference>
<protein>
    <recommendedName>
        <fullName evidence="2">FHA domain-containing protein</fullName>
    </recommendedName>
</protein>
<feature type="transmembrane region" description="Helical" evidence="1">
    <location>
        <begin position="106"/>
        <end position="126"/>
    </location>
</feature>
<dbReference type="InterPro" id="IPR000253">
    <property type="entry name" value="FHA_dom"/>
</dbReference>
<evidence type="ECO:0000313" key="3">
    <source>
        <dbReference type="EMBL" id="GAA5530487.1"/>
    </source>
</evidence>
<dbReference type="Pfam" id="PF00498">
    <property type="entry name" value="FHA"/>
    <property type="match status" value="1"/>
</dbReference>
<keyword evidence="1" id="KW-0812">Transmembrane</keyword>
<evidence type="ECO:0000259" key="2">
    <source>
        <dbReference type="PROSITE" id="PS50006"/>
    </source>
</evidence>
<evidence type="ECO:0000313" key="4">
    <source>
        <dbReference type="Proteomes" id="UP001428290"/>
    </source>
</evidence>
<feature type="transmembrane region" description="Helical" evidence="1">
    <location>
        <begin position="20"/>
        <end position="42"/>
    </location>
</feature>
<keyword evidence="1" id="KW-0472">Membrane</keyword>
<keyword evidence="1" id="KW-1133">Transmembrane helix</keyword>
<feature type="domain" description="FHA" evidence="2">
    <location>
        <begin position="175"/>
        <end position="235"/>
    </location>
</feature>
<dbReference type="PROSITE" id="PS50006">
    <property type="entry name" value="FHA_DOMAIN"/>
    <property type="match status" value="1"/>
</dbReference>
<dbReference type="CDD" id="cd00060">
    <property type="entry name" value="FHA"/>
    <property type="match status" value="1"/>
</dbReference>
<evidence type="ECO:0000256" key="1">
    <source>
        <dbReference type="SAM" id="Phobius"/>
    </source>
</evidence>
<keyword evidence="4" id="KW-1185">Reference proteome</keyword>
<dbReference type="SUPFAM" id="SSF49879">
    <property type="entry name" value="SMAD/FHA domain"/>
    <property type="match status" value="1"/>
</dbReference>
<dbReference type="Gene3D" id="2.60.200.20">
    <property type="match status" value="1"/>
</dbReference>
<dbReference type="RefSeq" id="WP_345724084.1">
    <property type="nucleotide sequence ID" value="NZ_BAABRU010000019.1"/>
</dbReference>
<gene>
    <name evidence="3" type="ORF">Hgul01_04306</name>
</gene>
<accession>A0ABP9X506</accession>
<name>A0ABP9X506_9CHLR</name>
<proteinExistence type="predicted"/>